<protein>
    <submittedName>
        <fullName evidence="1">Uncharacterized protein</fullName>
    </submittedName>
</protein>
<evidence type="ECO:0000313" key="1">
    <source>
        <dbReference type="EMBL" id="QDB73272.1"/>
    </source>
</evidence>
<proteinExistence type="predicted"/>
<dbReference type="RefSeq" id="YP_009845746.1">
    <property type="nucleotide sequence ID" value="NC_048765.1"/>
</dbReference>
<organism evidence="1 2">
    <name type="scientific">Vibrio phage VAP7</name>
    <dbReference type="NCBI Taxonomy" id="2584487"/>
    <lineage>
        <taxon>Viruses</taxon>
        <taxon>Duplodnaviria</taxon>
        <taxon>Heunggongvirae</taxon>
        <taxon>Uroviricota</taxon>
        <taxon>Caudoviricetes</taxon>
        <taxon>Pantevenvirales</taxon>
        <taxon>Ackermannviridae</taxon>
        <taxon>Vapseptimavirus</taxon>
        <taxon>Vapseptimavirus VAP7</taxon>
    </lineage>
</organism>
<dbReference type="Proteomes" id="UP000318470">
    <property type="component" value="Segment"/>
</dbReference>
<reference evidence="1 2" key="1">
    <citation type="submission" date="2019-04" db="EMBL/GenBank/DDBJ databases">
        <authorList>
            <person name="Gao M."/>
            <person name="Bai C."/>
            <person name="Tong Y."/>
            <person name="Xu X."/>
        </authorList>
    </citation>
    <scope>NUCLEOTIDE SEQUENCE [LARGE SCALE GENOMIC DNA]</scope>
    <source>
        <strain evidence="1 2">Vibrio alginolyticus VA1</strain>
    </source>
</reference>
<accession>A0A4Y5TV88</accession>
<sequence length="120" mass="13720">MKPVNSVSIVLTMGLDNIPLPADALLNAWMQFGYPDSMWFAVDGSSIISPEPQMWAYVQLPEYHEQDSSWLNTCDGTCGYLMLHSVDLEGMDPRDAVFQVTHLNKRKEFKEFKKKMEQTS</sequence>
<evidence type="ECO:0000313" key="2">
    <source>
        <dbReference type="Proteomes" id="UP000318470"/>
    </source>
</evidence>
<dbReference type="GeneID" id="55616109"/>
<keyword evidence="2" id="KW-1185">Reference proteome</keyword>
<name>A0A4Y5TV88_9CAUD</name>
<dbReference type="KEGG" id="vg:55616109"/>
<dbReference type="EMBL" id="MK795384">
    <property type="protein sequence ID" value="QDB73272.1"/>
    <property type="molecule type" value="Genomic_DNA"/>
</dbReference>